<keyword evidence="3" id="KW-1185">Reference proteome</keyword>
<dbReference type="AlphaFoldDB" id="A0A1H8AGE6"/>
<sequence>MDQPELFVFAGPNGAGKSTLSSSMVPPGTPIFDGDKEFILLKKQFPGLDSGNLYDAVNGHIFSDWKETMQNRNTTCAFETNFRTEDIMKSVNEFKINGYSTRLFFFGLDDIAMSFERVLLRVAKGGHDVSADNIKANYKESLINLQKYYHAFEQVILMKAASKENGQGVSVYLKFAGGKIIDESVNLPHWVNRIAIDMRTFVKQMKVQQDIVPPKHTQNPGRSLGSGGVKR</sequence>
<name>A0A1H8AGE6_9SPHI</name>
<dbReference type="EMBL" id="FOCL01000001">
    <property type="protein sequence ID" value="SEM69882.1"/>
    <property type="molecule type" value="Genomic_DNA"/>
</dbReference>
<dbReference type="PANTHER" id="PTHR39206:SF1">
    <property type="entry name" value="SLL8004 PROTEIN"/>
    <property type="match status" value="1"/>
</dbReference>
<dbReference type="PANTHER" id="PTHR39206">
    <property type="entry name" value="SLL8004 PROTEIN"/>
    <property type="match status" value="1"/>
</dbReference>
<dbReference type="RefSeq" id="WP_091207199.1">
    <property type="nucleotide sequence ID" value="NZ_FOCL01000001.1"/>
</dbReference>
<protein>
    <submittedName>
        <fullName evidence="2">Predicted ABC-type ATPase</fullName>
    </submittedName>
</protein>
<evidence type="ECO:0000313" key="2">
    <source>
        <dbReference type="EMBL" id="SEM69882.1"/>
    </source>
</evidence>
<accession>A0A1H8AGE6</accession>
<organism evidence="2 3">
    <name type="scientific">Mucilaginibacter gossypiicola</name>
    <dbReference type="NCBI Taxonomy" id="551995"/>
    <lineage>
        <taxon>Bacteria</taxon>
        <taxon>Pseudomonadati</taxon>
        <taxon>Bacteroidota</taxon>
        <taxon>Sphingobacteriia</taxon>
        <taxon>Sphingobacteriales</taxon>
        <taxon>Sphingobacteriaceae</taxon>
        <taxon>Mucilaginibacter</taxon>
    </lineage>
</organism>
<dbReference type="SUPFAM" id="SSF52540">
    <property type="entry name" value="P-loop containing nucleoside triphosphate hydrolases"/>
    <property type="match status" value="1"/>
</dbReference>
<dbReference type="STRING" id="551995.SAMN05192574_101511"/>
<dbReference type="InterPro" id="IPR027417">
    <property type="entry name" value="P-loop_NTPase"/>
</dbReference>
<gene>
    <name evidence="2" type="ORF">SAMN05192574_101511</name>
</gene>
<reference evidence="3" key="1">
    <citation type="submission" date="2016-10" db="EMBL/GenBank/DDBJ databases">
        <authorList>
            <person name="Varghese N."/>
            <person name="Submissions S."/>
        </authorList>
    </citation>
    <scope>NUCLEOTIDE SEQUENCE [LARGE SCALE GENOMIC DNA]</scope>
    <source>
        <strain evidence="3">Gh-48</strain>
    </source>
</reference>
<feature type="region of interest" description="Disordered" evidence="1">
    <location>
        <begin position="210"/>
        <end position="231"/>
    </location>
</feature>
<evidence type="ECO:0000313" key="3">
    <source>
        <dbReference type="Proteomes" id="UP000198942"/>
    </source>
</evidence>
<proteinExistence type="predicted"/>
<dbReference type="Gene3D" id="3.40.50.300">
    <property type="entry name" value="P-loop containing nucleotide triphosphate hydrolases"/>
    <property type="match status" value="1"/>
</dbReference>
<evidence type="ECO:0000256" key="1">
    <source>
        <dbReference type="SAM" id="MobiDB-lite"/>
    </source>
</evidence>
<dbReference type="Proteomes" id="UP000198942">
    <property type="component" value="Unassembled WGS sequence"/>
</dbReference>
<dbReference type="OrthoDB" id="9791543at2"/>